<evidence type="ECO:0008006" key="3">
    <source>
        <dbReference type="Google" id="ProtNLM"/>
    </source>
</evidence>
<keyword evidence="2" id="KW-1185">Reference proteome</keyword>
<name>B3QT46_CHLT3</name>
<accession>B3QT46</accession>
<organism evidence="1 2">
    <name type="scientific">Chloroherpeton thalassium (strain ATCC 35110 / GB-78)</name>
    <dbReference type="NCBI Taxonomy" id="517418"/>
    <lineage>
        <taxon>Bacteria</taxon>
        <taxon>Pseudomonadati</taxon>
        <taxon>Chlorobiota</taxon>
        <taxon>Chlorobiia</taxon>
        <taxon>Chlorobiales</taxon>
        <taxon>Chloroherpetonaceae</taxon>
        <taxon>Chloroherpeton</taxon>
    </lineage>
</organism>
<proteinExistence type="predicted"/>
<dbReference type="KEGG" id="cts:Ctha_1688"/>
<dbReference type="EMBL" id="CP001100">
    <property type="protein sequence ID" value="ACF14145.1"/>
    <property type="molecule type" value="Genomic_DNA"/>
</dbReference>
<dbReference type="Proteomes" id="UP000001208">
    <property type="component" value="Chromosome"/>
</dbReference>
<protein>
    <recommendedName>
        <fullName evidence="3">Endonuclease/exonuclease/phosphatase</fullName>
    </recommendedName>
</protein>
<sequence>MISANGFHAMMTRKLVEKEKRIVQGKTYPYFYNPMWGHFGESLPTPSGTHYHARSEQVVFFWNMYDQVLIRPALFPYFDSKDLLILTSDGKNSLLTSTGTPDIQNGSDHLPILFKLNIE</sequence>
<evidence type="ECO:0000313" key="1">
    <source>
        <dbReference type="EMBL" id="ACF14145.1"/>
    </source>
</evidence>
<evidence type="ECO:0000313" key="2">
    <source>
        <dbReference type="Proteomes" id="UP000001208"/>
    </source>
</evidence>
<reference evidence="1 2" key="1">
    <citation type="submission" date="2008-06" db="EMBL/GenBank/DDBJ databases">
        <title>Complete sequence of Chloroherpeton thalassium ATCC 35110.</title>
        <authorList>
            <consortium name="US DOE Joint Genome Institute"/>
            <person name="Lucas S."/>
            <person name="Copeland A."/>
            <person name="Lapidus A."/>
            <person name="Glavina del Rio T."/>
            <person name="Dalin E."/>
            <person name="Tice H."/>
            <person name="Bruce D."/>
            <person name="Goodwin L."/>
            <person name="Pitluck S."/>
            <person name="Schmutz J."/>
            <person name="Larimer F."/>
            <person name="Land M."/>
            <person name="Hauser L."/>
            <person name="Kyrpides N."/>
            <person name="Mikhailova N."/>
            <person name="Liu Z."/>
            <person name="Li T."/>
            <person name="Zhao F."/>
            <person name="Overmann J."/>
            <person name="Bryant D.A."/>
            <person name="Richardson P."/>
        </authorList>
    </citation>
    <scope>NUCLEOTIDE SEQUENCE [LARGE SCALE GENOMIC DNA]</scope>
    <source>
        <strain evidence="2">ATCC 35110 / GB-78</strain>
    </source>
</reference>
<dbReference type="HOGENOM" id="CLU_2057193_0_0_10"/>
<dbReference type="STRING" id="517418.Ctha_1688"/>
<gene>
    <name evidence="1" type="ordered locus">Ctha_1688</name>
</gene>
<dbReference type="AlphaFoldDB" id="B3QT46"/>
<dbReference type="eggNOG" id="COG0708">
    <property type="taxonomic scope" value="Bacteria"/>
</dbReference>